<dbReference type="Gene3D" id="2.40.30.170">
    <property type="match status" value="1"/>
</dbReference>
<evidence type="ECO:0000259" key="3">
    <source>
        <dbReference type="Pfam" id="PF25917"/>
    </source>
</evidence>
<keyword evidence="1" id="KW-0175">Coiled coil</keyword>
<accession>A0ABQ1QR25</accession>
<dbReference type="InterPro" id="IPR058625">
    <property type="entry name" value="MdtA-like_BSH"/>
</dbReference>
<proteinExistence type="predicted"/>
<dbReference type="Gene3D" id="2.40.50.100">
    <property type="match status" value="1"/>
</dbReference>
<dbReference type="PANTHER" id="PTHR30469">
    <property type="entry name" value="MULTIDRUG RESISTANCE PROTEIN MDTA"/>
    <property type="match status" value="1"/>
</dbReference>
<name>A0ABQ1QR25_9RHOB</name>
<feature type="region of interest" description="Disordered" evidence="2">
    <location>
        <begin position="418"/>
        <end position="446"/>
    </location>
</feature>
<reference evidence="5" key="1">
    <citation type="journal article" date="2019" name="Int. J. Syst. Evol. Microbiol.">
        <title>The Global Catalogue of Microorganisms (GCM) 10K type strain sequencing project: providing services to taxonomists for standard genome sequencing and annotation.</title>
        <authorList>
            <consortium name="The Broad Institute Genomics Platform"/>
            <consortium name="The Broad Institute Genome Sequencing Center for Infectious Disease"/>
            <person name="Wu L."/>
            <person name="Ma J."/>
        </authorList>
    </citation>
    <scope>NUCLEOTIDE SEQUENCE [LARGE SCALE GENOMIC DNA]</scope>
    <source>
        <strain evidence="5">CGMCC 1.12922</strain>
    </source>
</reference>
<dbReference type="Gene3D" id="2.40.420.20">
    <property type="match status" value="1"/>
</dbReference>
<dbReference type="Proteomes" id="UP000617355">
    <property type="component" value="Unassembled WGS sequence"/>
</dbReference>
<keyword evidence="5" id="KW-1185">Reference proteome</keyword>
<dbReference type="SUPFAM" id="SSF111369">
    <property type="entry name" value="HlyD-like secretion proteins"/>
    <property type="match status" value="1"/>
</dbReference>
<dbReference type="Gene3D" id="1.10.287.470">
    <property type="entry name" value="Helix hairpin bin"/>
    <property type="match status" value="1"/>
</dbReference>
<dbReference type="Pfam" id="PF25917">
    <property type="entry name" value="BSH_RND"/>
    <property type="match status" value="1"/>
</dbReference>
<protein>
    <submittedName>
        <fullName evidence="4">Hemolysin D</fullName>
    </submittedName>
</protein>
<dbReference type="RefSeq" id="WP_188527669.1">
    <property type="nucleotide sequence ID" value="NZ_BMGI01000003.1"/>
</dbReference>
<evidence type="ECO:0000313" key="5">
    <source>
        <dbReference type="Proteomes" id="UP000617355"/>
    </source>
</evidence>
<sequence>MRFLRRSLTGIFLIAVTLALLALAAQTVRSAFETRMARETMDRPARERVYAVNVLPVTSQAVAPVLEAFGEVRARRSLEVRAQAGGPVIELGAGFEEGGRVEAGELLLRVDPTDHEDALALARTDLAEAQAETRDAAAALEIARDDLDSARRQSDLRAQALARQRDLATRGVATEAQVETAALAAATAEQAVLSRRSALANAEARVAQADNRLARARISLEEAERRLAETEITAAFPGRLTGVNAVEGRIVTANEKVATLVDPTALEVSFRLSTAQYARLVDERGQLLDVDVTARLAVSGVDLVARGRVDRESAEVGAGQTGRLIFARLDDAPGFRPGDFITVEIEEPVLANVARLPATAVGAAGTVLVLGENDRLEEMPVEVLRRRGDSVLVRAEPLEGREVVTERTPMLGAGILVRPFREGDAEPPESGGGGGQGAGGGGASADGEMIALDDARRARLISFVETNQMMPADAKERILNQLNAPEVPVSVVERLEGRMGG</sequence>
<dbReference type="EMBL" id="BMGI01000003">
    <property type="protein sequence ID" value="GGD37577.1"/>
    <property type="molecule type" value="Genomic_DNA"/>
</dbReference>
<dbReference type="PANTHER" id="PTHR30469:SF11">
    <property type="entry name" value="BLL4320 PROTEIN"/>
    <property type="match status" value="1"/>
</dbReference>
<evidence type="ECO:0000256" key="1">
    <source>
        <dbReference type="SAM" id="Coils"/>
    </source>
</evidence>
<feature type="coiled-coil region" evidence="1">
    <location>
        <begin position="199"/>
        <end position="233"/>
    </location>
</feature>
<feature type="domain" description="Multidrug resistance protein MdtA-like barrel-sandwich hybrid" evidence="3">
    <location>
        <begin position="77"/>
        <end position="261"/>
    </location>
</feature>
<feature type="compositionally biased region" description="Gly residues" evidence="2">
    <location>
        <begin position="430"/>
        <end position="444"/>
    </location>
</feature>
<organism evidence="4 5">
    <name type="scientific">Sinisalibacter lacisalsi</name>
    <dbReference type="NCBI Taxonomy" id="1526570"/>
    <lineage>
        <taxon>Bacteria</taxon>
        <taxon>Pseudomonadati</taxon>
        <taxon>Pseudomonadota</taxon>
        <taxon>Alphaproteobacteria</taxon>
        <taxon>Rhodobacterales</taxon>
        <taxon>Roseobacteraceae</taxon>
        <taxon>Sinisalibacter</taxon>
    </lineage>
</organism>
<evidence type="ECO:0000313" key="4">
    <source>
        <dbReference type="EMBL" id="GGD37577.1"/>
    </source>
</evidence>
<comment type="caution">
    <text evidence="4">The sequence shown here is derived from an EMBL/GenBank/DDBJ whole genome shotgun (WGS) entry which is preliminary data.</text>
</comment>
<evidence type="ECO:0000256" key="2">
    <source>
        <dbReference type="SAM" id="MobiDB-lite"/>
    </source>
</evidence>
<gene>
    <name evidence="4" type="ORF">GCM10011358_21670</name>
</gene>